<evidence type="ECO:0000313" key="5">
    <source>
        <dbReference type="Proteomes" id="UP000011131"/>
    </source>
</evidence>
<dbReference type="PATRIC" id="fig|1278073.3.peg.2353"/>
<dbReference type="eggNOG" id="ENOG5032CBY">
    <property type="taxonomic scope" value="Bacteria"/>
</dbReference>
<feature type="region of interest" description="Disordered" evidence="1">
    <location>
        <begin position="1"/>
        <end position="51"/>
    </location>
</feature>
<feature type="transmembrane region" description="Helical" evidence="2">
    <location>
        <begin position="143"/>
        <end position="160"/>
    </location>
</feature>
<feature type="compositionally biased region" description="Pro residues" evidence="1">
    <location>
        <begin position="454"/>
        <end position="474"/>
    </location>
</feature>
<feature type="transmembrane region" description="Helical" evidence="2">
    <location>
        <begin position="196"/>
        <end position="214"/>
    </location>
</feature>
<dbReference type="RefSeq" id="WP_015347898.1">
    <property type="nucleotide sequence ID" value="NC_020126.1"/>
</dbReference>
<protein>
    <recommendedName>
        <fullName evidence="3">DUF2914 domain-containing protein</fullName>
    </recommendedName>
</protein>
<evidence type="ECO:0000259" key="3">
    <source>
        <dbReference type="Pfam" id="PF11141"/>
    </source>
</evidence>
<feature type="transmembrane region" description="Helical" evidence="2">
    <location>
        <begin position="220"/>
        <end position="238"/>
    </location>
</feature>
<keyword evidence="2" id="KW-1133">Transmembrane helix</keyword>
<feature type="region of interest" description="Disordered" evidence="1">
    <location>
        <begin position="437"/>
        <end position="481"/>
    </location>
</feature>
<dbReference type="STRING" id="1278073.MYSTI_02321"/>
<gene>
    <name evidence="4" type="ordered locus">MYSTI_02321</name>
</gene>
<feature type="transmembrane region" description="Helical" evidence="2">
    <location>
        <begin position="250"/>
        <end position="273"/>
    </location>
</feature>
<dbReference type="Proteomes" id="UP000011131">
    <property type="component" value="Chromosome"/>
</dbReference>
<evidence type="ECO:0000256" key="1">
    <source>
        <dbReference type="SAM" id="MobiDB-lite"/>
    </source>
</evidence>
<name>L7U7S5_MYXSD</name>
<keyword evidence="5" id="KW-1185">Reference proteome</keyword>
<evidence type="ECO:0000313" key="4">
    <source>
        <dbReference type="EMBL" id="AGC43637.1"/>
    </source>
</evidence>
<keyword evidence="2" id="KW-0472">Membrane</keyword>
<proteinExistence type="predicted"/>
<feature type="transmembrane region" description="Helical" evidence="2">
    <location>
        <begin position="166"/>
        <end position="184"/>
    </location>
</feature>
<feature type="transmembrane region" description="Helical" evidence="2">
    <location>
        <begin position="103"/>
        <end position="119"/>
    </location>
</feature>
<dbReference type="AlphaFoldDB" id="L7U7S5"/>
<dbReference type="Pfam" id="PF11141">
    <property type="entry name" value="DUF2914"/>
    <property type="match status" value="1"/>
</dbReference>
<dbReference type="EMBL" id="CP004025">
    <property type="protein sequence ID" value="AGC43637.1"/>
    <property type="molecule type" value="Genomic_DNA"/>
</dbReference>
<evidence type="ECO:0000256" key="2">
    <source>
        <dbReference type="SAM" id="Phobius"/>
    </source>
</evidence>
<organism evidence="4 5">
    <name type="scientific">Myxococcus stipitatus (strain DSM 14675 / JCM 12634 / Mx s8)</name>
    <dbReference type="NCBI Taxonomy" id="1278073"/>
    <lineage>
        <taxon>Bacteria</taxon>
        <taxon>Pseudomonadati</taxon>
        <taxon>Myxococcota</taxon>
        <taxon>Myxococcia</taxon>
        <taxon>Myxococcales</taxon>
        <taxon>Cystobacterineae</taxon>
        <taxon>Myxococcaceae</taxon>
        <taxon>Myxococcus</taxon>
    </lineage>
</organism>
<dbReference type="KEGG" id="msd:MYSTI_02321"/>
<reference evidence="4 5" key="1">
    <citation type="journal article" date="2013" name="Genome Announc.">
        <title>Complete genome sequence of Myxococcus stipitatus strain DSM 14675, a fruiting myxobacterium.</title>
        <authorList>
            <person name="Huntley S."/>
            <person name="Kneip S."/>
            <person name="Treuner-Lange A."/>
            <person name="Sogaard-Andersen L."/>
        </authorList>
    </citation>
    <scope>NUCLEOTIDE SEQUENCE [LARGE SCALE GENOMIC DNA]</scope>
    <source>
        <strain evidence="5">DSM 14675 / JCM 12634 / Mx s8</strain>
    </source>
</reference>
<accession>L7U7S5</accession>
<sequence length="481" mass="53189">MVTATPPNSSEKNEETADPSGNPAPVPAAPPNAAVALTDTPQGASPAAVDPDDLVATEKTPTLMDKVQAFRTRHEKWEMAAFFFGGFLYDIVSLSRIDDKLTLVQSFGYLLILASLLLLEQRYPEGTEPPALLAKVWRWREDAVHFFFGSLISVFMLLLFKSTSGFMPYLFVVALFGLLVANELPRFRQMGPVVRVSLLSLCVTMYFACLLPVLIGRIGFWVFLLAVTLGSASMYGLMRLMARWRTDVEYVVRKVAVPGFGVQAALLVCYLVGVIPPVPLAVQYAGIYHEVKRVSPGVYQLTSVDDSIWYKPWTWFGPDFVIRPGDKPYYFFRIFAPKNFAPYKVRVRWYYDHPEKGWTTNGNGFIANVSSNGTDGGYRYYATTSNLKPGNWRVVLETEAGHEINRLSFTAGADERTEPRELKVEYSTLKEVIPLSAEAFEKTRKPTGTVPSEPASPTPAPAAEAPAPPAPPAPLEGAPAQ</sequence>
<feature type="transmembrane region" description="Helical" evidence="2">
    <location>
        <begin position="79"/>
        <end position="97"/>
    </location>
</feature>
<feature type="compositionally biased region" description="Polar residues" evidence="1">
    <location>
        <begin position="1"/>
        <end position="10"/>
    </location>
</feature>
<dbReference type="HOGENOM" id="CLU_051181_0_0_7"/>
<keyword evidence="2" id="KW-0812">Transmembrane</keyword>
<feature type="domain" description="DUF2914" evidence="3">
    <location>
        <begin position="344"/>
        <end position="410"/>
    </location>
</feature>
<dbReference type="OrthoDB" id="9779877at2"/>
<dbReference type="InterPro" id="IPR022606">
    <property type="entry name" value="DUF2914"/>
</dbReference>